<gene>
    <name evidence="1" type="ORF">F5I99_01645</name>
</gene>
<dbReference type="PANTHER" id="PTHR36529:SF1">
    <property type="entry name" value="GLYCOSYLTRANSFERASE"/>
    <property type="match status" value="1"/>
</dbReference>
<dbReference type="InterPro" id="IPR029044">
    <property type="entry name" value="Nucleotide-diphossugar_trans"/>
</dbReference>
<dbReference type="EMBL" id="CP044222">
    <property type="protein sequence ID" value="QEW05299.1"/>
    <property type="molecule type" value="Genomic_DNA"/>
</dbReference>
<proteinExistence type="predicted"/>
<sequence length="210" mass="22894">MNTRIVIFAKAPRPGLVKTRLIPALGADGAAALAGYLLHSTLEEVRHSQADSVELCAEPAFDDPAWQGVSFPENISLSYQGAGDLGERMARVVQRVVSQGERVILIGTDCPGLTRQKLNEAIAALQTQRAVMFEALDGGYTLLGLQAFDPALFTQIAWSTDKVSEQTHLAFSRLGWQCKVLGRLADIDRPEDLRGLPSTWRPAVELLINE</sequence>
<organism evidence="1 2">
    <name type="scientific">Nitrincola iocasae</name>
    <dbReference type="NCBI Taxonomy" id="2614693"/>
    <lineage>
        <taxon>Bacteria</taxon>
        <taxon>Pseudomonadati</taxon>
        <taxon>Pseudomonadota</taxon>
        <taxon>Gammaproteobacteria</taxon>
        <taxon>Oceanospirillales</taxon>
        <taxon>Oceanospirillaceae</taxon>
        <taxon>Nitrincola</taxon>
    </lineage>
</organism>
<dbReference type="SUPFAM" id="SSF53448">
    <property type="entry name" value="Nucleotide-diphospho-sugar transferases"/>
    <property type="match status" value="1"/>
</dbReference>
<evidence type="ECO:0000313" key="1">
    <source>
        <dbReference type="EMBL" id="QEW05299.1"/>
    </source>
</evidence>
<dbReference type="Pfam" id="PF09837">
    <property type="entry name" value="DUF2064"/>
    <property type="match status" value="1"/>
</dbReference>
<dbReference type="Proteomes" id="UP000325606">
    <property type="component" value="Chromosome"/>
</dbReference>
<dbReference type="PANTHER" id="PTHR36529">
    <property type="entry name" value="SLL1095 PROTEIN"/>
    <property type="match status" value="1"/>
</dbReference>
<keyword evidence="2" id="KW-1185">Reference proteome</keyword>
<protein>
    <submittedName>
        <fullName evidence="1">Glycosyltransferase</fullName>
    </submittedName>
</protein>
<dbReference type="AlphaFoldDB" id="A0A5J6L9J5"/>
<dbReference type="KEGG" id="nik:F5I99_01645"/>
<dbReference type="RefSeq" id="WP_151053346.1">
    <property type="nucleotide sequence ID" value="NZ_CP044222.1"/>
</dbReference>
<reference evidence="1 2" key="1">
    <citation type="submission" date="2019-09" db="EMBL/GenBank/DDBJ databases">
        <title>Nitrincola iocasae sp. nov., a bacterium isolated from the sediment collected at a cold seep field in South China Sea.</title>
        <authorList>
            <person name="Zhang H."/>
            <person name="Wang H."/>
            <person name="Li C."/>
        </authorList>
    </citation>
    <scope>NUCLEOTIDE SEQUENCE [LARGE SCALE GENOMIC DNA]</scope>
    <source>
        <strain evidence="1 2">KXZD1103</strain>
    </source>
</reference>
<dbReference type="NCBIfam" id="TIGR04282">
    <property type="entry name" value="glyco_like_cofC"/>
    <property type="match status" value="1"/>
</dbReference>
<name>A0A5J6L9J5_9GAMM</name>
<dbReference type="GO" id="GO:0016740">
    <property type="term" value="F:transferase activity"/>
    <property type="evidence" value="ECO:0007669"/>
    <property type="project" value="UniProtKB-KW"/>
</dbReference>
<accession>A0A5J6L9J5</accession>
<dbReference type="Gene3D" id="3.90.550.10">
    <property type="entry name" value="Spore Coat Polysaccharide Biosynthesis Protein SpsA, Chain A"/>
    <property type="match status" value="1"/>
</dbReference>
<keyword evidence="1" id="KW-0808">Transferase</keyword>
<dbReference type="InterPro" id="IPR018641">
    <property type="entry name" value="Trfase_1_rSAM/seldom-assoc"/>
</dbReference>
<evidence type="ECO:0000313" key="2">
    <source>
        <dbReference type="Proteomes" id="UP000325606"/>
    </source>
</evidence>